<reference evidence="9 10" key="1">
    <citation type="submission" date="2022-05" db="EMBL/GenBank/DDBJ databases">
        <authorList>
            <consortium name="Genoscope - CEA"/>
            <person name="William W."/>
        </authorList>
    </citation>
    <scope>NUCLEOTIDE SEQUENCE [LARGE SCALE GENOMIC DNA]</scope>
</reference>
<accession>A0ABN8PJD8</accession>
<comment type="similarity">
    <text evidence="2">Belongs to the sulfatase family.</text>
</comment>
<comment type="cofactor">
    <cofactor evidence="1">
        <name>Ca(2+)</name>
        <dbReference type="ChEBI" id="CHEBI:29108"/>
    </cofactor>
</comment>
<evidence type="ECO:0000256" key="5">
    <source>
        <dbReference type="ARBA" id="ARBA00022837"/>
    </source>
</evidence>
<dbReference type="PANTHER" id="PTHR10342:SF274">
    <property type="entry name" value="ARYLSULFATASE B"/>
    <property type="match status" value="1"/>
</dbReference>
<evidence type="ECO:0000256" key="2">
    <source>
        <dbReference type="ARBA" id="ARBA00008779"/>
    </source>
</evidence>
<keyword evidence="6" id="KW-0325">Glycoprotein</keyword>
<dbReference type="PANTHER" id="PTHR10342">
    <property type="entry name" value="ARYLSULFATASE"/>
    <property type="match status" value="1"/>
</dbReference>
<evidence type="ECO:0000259" key="8">
    <source>
        <dbReference type="Pfam" id="PF00884"/>
    </source>
</evidence>
<feature type="chain" id="PRO_5045706917" description="Sulfatase N-terminal domain-containing protein" evidence="7">
    <location>
        <begin position="23"/>
        <end position="554"/>
    </location>
</feature>
<protein>
    <recommendedName>
        <fullName evidence="8">Sulfatase N-terminal domain-containing protein</fullName>
    </recommendedName>
</protein>
<gene>
    <name evidence="9" type="ORF">PLOB_00044429</name>
</gene>
<dbReference type="Pfam" id="PF00884">
    <property type="entry name" value="Sulfatase"/>
    <property type="match status" value="1"/>
</dbReference>
<keyword evidence="4" id="KW-0378">Hydrolase</keyword>
<dbReference type="Gene3D" id="3.40.720.10">
    <property type="entry name" value="Alkaline Phosphatase, subunit A"/>
    <property type="match status" value="2"/>
</dbReference>
<evidence type="ECO:0000313" key="10">
    <source>
        <dbReference type="Proteomes" id="UP001159405"/>
    </source>
</evidence>
<evidence type="ECO:0000313" key="9">
    <source>
        <dbReference type="EMBL" id="CAH3144964.1"/>
    </source>
</evidence>
<evidence type="ECO:0000256" key="1">
    <source>
        <dbReference type="ARBA" id="ARBA00001913"/>
    </source>
</evidence>
<proteinExistence type="inferred from homology"/>
<feature type="domain" description="Sulfatase N-terminal" evidence="8">
    <location>
        <begin position="29"/>
        <end position="264"/>
    </location>
</feature>
<dbReference type="CDD" id="cd16029">
    <property type="entry name" value="4-S"/>
    <property type="match status" value="1"/>
</dbReference>
<evidence type="ECO:0000256" key="7">
    <source>
        <dbReference type="SAM" id="SignalP"/>
    </source>
</evidence>
<organism evidence="9 10">
    <name type="scientific">Porites lobata</name>
    <dbReference type="NCBI Taxonomy" id="104759"/>
    <lineage>
        <taxon>Eukaryota</taxon>
        <taxon>Metazoa</taxon>
        <taxon>Cnidaria</taxon>
        <taxon>Anthozoa</taxon>
        <taxon>Hexacorallia</taxon>
        <taxon>Scleractinia</taxon>
        <taxon>Fungiina</taxon>
        <taxon>Poritidae</taxon>
        <taxon>Porites</taxon>
    </lineage>
</organism>
<name>A0ABN8PJD8_9CNID</name>
<dbReference type="EMBL" id="CALNXK010000075">
    <property type="protein sequence ID" value="CAH3144964.1"/>
    <property type="molecule type" value="Genomic_DNA"/>
</dbReference>
<dbReference type="SUPFAM" id="SSF53649">
    <property type="entry name" value="Alkaline phosphatase-like"/>
    <property type="match status" value="2"/>
</dbReference>
<evidence type="ECO:0000256" key="3">
    <source>
        <dbReference type="ARBA" id="ARBA00022723"/>
    </source>
</evidence>
<comment type="caution">
    <text evidence="9">The sequence shown here is derived from an EMBL/GenBank/DDBJ whole genome shotgun (WGS) entry which is preliminary data.</text>
</comment>
<dbReference type="PROSITE" id="PS00149">
    <property type="entry name" value="SULFATASE_2"/>
    <property type="match status" value="1"/>
</dbReference>
<sequence>MELYKMYLLCSLVALSLSVAVANRANKPPHILLVVADDLGWSDVGFHGSKIQTRNIDQLASEGVILDNYYVMPICTPTRSALLTGMYPIHTGLQHLVLLPFSPYGLSTNFTTLPQKLKESGYATHMVGKWHLGYNKWEITPTYRGFDTFYGFYNAREDHYSHTVLDILDLRDNKEPVRNLEGTFGTFAFAERAKKVIESHNSSTPLFLYMAFQNVHIPLQVPKRYSDKYSFIDNEDRRTYAGMVDILDEAVGNITQAMKDAGYNNCFACSVIFAAVQVVSHLLFSGQKSFTRIFQVISLFNTLFKGYRYNYFLLLFLRLWEDTLMVFTTDNGGWHNHGGFNWPLRGEKTTLWEGGVRGVSFVHGNMLGRRGVKCEGLMHVTDWFPTLVNIAGGTLDQAPTPLDGMNVWNTISNGDPSPRKEILINIDVEPQTENAFKEGGSIDIYEGIALRVGDMKLLLSVPNASWYKPPELGGDSIRFPQQTTGDTVQVALYNITADPTEHDNLSEKLPDVVKEMKKRVQYYMKGVVPPPTKMFDPKAIVKALEEGIWTPWQD</sequence>
<feature type="signal peptide" evidence="7">
    <location>
        <begin position="1"/>
        <end position="22"/>
    </location>
</feature>
<dbReference type="Proteomes" id="UP001159405">
    <property type="component" value="Unassembled WGS sequence"/>
</dbReference>
<dbReference type="PROSITE" id="PS00523">
    <property type="entry name" value="SULFATASE_1"/>
    <property type="match status" value="1"/>
</dbReference>
<keyword evidence="7" id="KW-0732">Signal</keyword>
<dbReference type="InterPro" id="IPR047115">
    <property type="entry name" value="ARSB"/>
</dbReference>
<dbReference type="InterPro" id="IPR017850">
    <property type="entry name" value="Alkaline_phosphatase_core_sf"/>
</dbReference>
<dbReference type="Gene3D" id="3.30.1120.10">
    <property type="match status" value="1"/>
</dbReference>
<evidence type="ECO:0000256" key="4">
    <source>
        <dbReference type="ARBA" id="ARBA00022801"/>
    </source>
</evidence>
<keyword evidence="3" id="KW-0479">Metal-binding</keyword>
<dbReference type="InterPro" id="IPR000917">
    <property type="entry name" value="Sulfatase_N"/>
</dbReference>
<dbReference type="InterPro" id="IPR024607">
    <property type="entry name" value="Sulfatase_CS"/>
</dbReference>
<evidence type="ECO:0000256" key="6">
    <source>
        <dbReference type="ARBA" id="ARBA00023180"/>
    </source>
</evidence>
<keyword evidence="10" id="KW-1185">Reference proteome</keyword>
<keyword evidence="5" id="KW-0106">Calcium</keyword>